<dbReference type="PROSITE" id="PS50977">
    <property type="entry name" value="HTH_TETR_2"/>
    <property type="match status" value="1"/>
</dbReference>
<dbReference type="Proteomes" id="UP000720508">
    <property type="component" value="Unassembled WGS sequence"/>
</dbReference>
<dbReference type="InterPro" id="IPR050109">
    <property type="entry name" value="HTH-type_TetR-like_transc_reg"/>
</dbReference>
<keyword evidence="3" id="KW-0804">Transcription</keyword>
<dbReference type="Pfam" id="PF00440">
    <property type="entry name" value="TetR_N"/>
    <property type="match status" value="1"/>
</dbReference>
<evidence type="ECO:0000313" key="7">
    <source>
        <dbReference type="EMBL" id="MBU3862847.1"/>
    </source>
</evidence>
<dbReference type="Pfam" id="PF02909">
    <property type="entry name" value="TetR_C_1"/>
    <property type="match status" value="1"/>
</dbReference>
<feature type="DNA-binding region" description="H-T-H motif" evidence="4">
    <location>
        <begin position="47"/>
        <end position="66"/>
    </location>
</feature>
<comment type="caution">
    <text evidence="7">The sequence shown here is derived from an EMBL/GenBank/DDBJ whole genome shotgun (WGS) entry which is preliminary data.</text>
</comment>
<feature type="domain" description="HTH tetR-type" evidence="6">
    <location>
        <begin position="24"/>
        <end position="84"/>
    </location>
</feature>
<dbReference type="PANTHER" id="PTHR30055:SF151">
    <property type="entry name" value="TRANSCRIPTIONAL REGULATORY PROTEIN"/>
    <property type="match status" value="1"/>
</dbReference>
<keyword evidence="1" id="KW-0805">Transcription regulation</keyword>
<evidence type="ECO:0000256" key="1">
    <source>
        <dbReference type="ARBA" id="ARBA00023015"/>
    </source>
</evidence>
<sequence length="241" mass="27061">MSTSQDGKRSTAKKPRPRRRARHSLSREMILEAAETIAVRDGLDGLTFQALGKELEAHPTSIYRHFRDKDELVLELIDSLRAGSYGGQLEATDSWREDLRVMARHIHDHYLRYPQFALQMAARTTRRPAEFKNVEFALDALVRAGLPPEEATSTMRVFGNVIRALSSMESGLHALDDNTRRGDALAWEVEYRSLSPEAYPRIASMSDHLTSIGDPHVFDQAVEMLLDAVETRVAVLSASTS</sequence>
<keyword evidence="8" id="KW-1185">Reference proteome</keyword>
<evidence type="ECO:0000256" key="4">
    <source>
        <dbReference type="PROSITE-ProRule" id="PRU00335"/>
    </source>
</evidence>
<evidence type="ECO:0000256" key="5">
    <source>
        <dbReference type="SAM" id="MobiDB-lite"/>
    </source>
</evidence>
<dbReference type="InterPro" id="IPR001647">
    <property type="entry name" value="HTH_TetR"/>
</dbReference>
<dbReference type="EMBL" id="JAHLEM010000012">
    <property type="protein sequence ID" value="MBU3862847.1"/>
    <property type="molecule type" value="Genomic_DNA"/>
</dbReference>
<proteinExistence type="predicted"/>
<dbReference type="RefSeq" id="WP_216339413.1">
    <property type="nucleotide sequence ID" value="NZ_JAHLEM010000012.1"/>
</dbReference>
<protein>
    <submittedName>
        <fullName evidence="7">TetR/AcrR family transcriptional regulator</fullName>
    </submittedName>
</protein>
<evidence type="ECO:0000256" key="2">
    <source>
        <dbReference type="ARBA" id="ARBA00023125"/>
    </source>
</evidence>
<name>A0ABS6C7H2_9ACTN</name>
<reference evidence="7 8" key="1">
    <citation type="submission" date="2021-06" db="EMBL/GenBank/DDBJ databases">
        <authorList>
            <person name="Pan X."/>
        </authorList>
    </citation>
    <scope>NUCLEOTIDE SEQUENCE [LARGE SCALE GENOMIC DNA]</scope>
    <source>
        <strain evidence="7 8">4503</strain>
    </source>
</reference>
<dbReference type="PANTHER" id="PTHR30055">
    <property type="entry name" value="HTH-TYPE TRANSCRIPTIONAL REGULATOR RUTR"/>
    <property type="match status" value="1"/>
</dbReference>
<evidence type="ECO:0000259" key="6">
    <source>
        <dbReference type="PROSITE" id="PS50977"/>
    </source>
</evidence>
<evidence type="ECO:0000256" key="3">
    <source>
        <dbReference type="ARBA" id="ARBA00023163"/>
    </source>
</evidence>
<accession>A0ABS6C7H2</accession>
<feature type="region of interest" description="Disordered" evidence="5">
    <location>
        <begin position="1"/>
        <end position="24"/>
    </location>
</feature>
<dbReference type="InterPro" id="IPR004111">
    <property type="entry name" value="Repressor_TetR_C"/>
</dbReference>
<evidence type="ECO:0000313" key="8">
    <source>
        <dbReference type="Proteomes" id="UP000720508"/>
    </source>
</evidence>
<organism evidence="7 8">
    <name type="scientific">Streptomyces niphimycinicus</name>
    <dbReference type="NCBI Taxonomy" id="2842201"/>
    <lineage>
        <taxon>Bacteria</taxon>
        <taxon>Bacillati</taxon>
        <taxon>Actinomycetota</taxon>
        <taxon>Actinomycetes</taxon>
        <taxon>Kitasatosporales</taxon>
        <taxon>Streptomycetaceae</taxon>
        <taxon>Streptomyces</taxon>
    </lineage>
</organism>
<feature type="compositionally biased region" description="Basic residues" evidence="5">
    <location>
        <begin position="10"/>
        <end position="24"/>
    </location>
</feature>
<keyword evidence="2 4" id="KW-0238">DNA-binding</keyword>
<gene>
    <name evidence="7" type="ORF">KN815_01610</name>
</gene>